<evidence type="ECO:0000256" key="6">
    <source>
        <dbReference type="ARBA" id="ARBA00049972"/>
    </source>
</evidence>
<keyword evidence="2" id="KW-0031">Aminopeptidase</keyword>
<keyword evidence="4" id="KW-0378">Hydrolase</keyword>
<comment type="similarity">
    <text evidence="1">Belongs to the peptidase M17 family.</text>
</comment>
<dbReference type="PROSITE" id="PS00631">
    <property type="entry name" value="CYTOSOL_AP"/>
    <property type="match status" value="1"/>
</dbReference>
<evidence type="ECO:0000256" key="5">
    <source>
        <dbReference type="ARBA" id="ARBA00033172"/>
    </source>
</evidence>
<dbReference type="InterPro" id="IPR000819">
    <property type="entry name" value="Peptidase_M17_C"/>
</dbReference>
<proteinExistence type="inferred from homology"/>
<dbReference type="GO" id="GO:0005737">
    <property type="term" value="C:cytoplasm"/>
    <property type="evidence" value="ECO:0007669"/>
    <property type="project" value="InterPro"/>
</dbReference>
<dbReference type="PANTHER" id="PTHR11963:SF23">
    <property type="entry name" value="CYTOSOL AMINOPEPTIDASE"/>
    <property type="match status" value="1"/>
</dbReference>
<dbReference type="Pfam" id="PF00883">
    <property type="entry name" value="Peptidase_M17"/>
    <property type="match status" value="1"/>
</dbReference>
<sequence>MKIINQVRDEFQLKLELVDKKIEDKYFLSEDYSAKIYKLEIEKEKYNYQLLYKTLLEIFPKLKVNTALIVDSFISHSLEINEAIKAIIYAYHFSMDEKFLLKKESKQSQVEHFIFTNSSYCKNEIIKTNEISKNITWVKNLQVMPPNICTSTWLAQEIVNKINNANIPNLNAKYLDKKQMKQLGMNLILSVNKGSSFDARLVVIDYSPNPDDKQRLAYVGKGITFDSGGYNIKTGKYMLGMKFDMSGAAICAGAIMSIASLKGNKNVSAILPLTDNRLNNDAISPDMVIQAMNGLFVEIENTDAEGRLVLADGITYAEQIIKADTIVDVATLTGAIVTALGRTYSGIWSTNDEVYSKFEQAANAQHELIWRMPMHDDFQDNNLKTNIADIKNCSEITLSDCNDAAMYLSKFREKADYIHCDIAGSAKLNNEPQAILLKTLVEFGL</sequence>
<dbReference type="AlphaFoldDB" id="A0AAJ1PSI2"/>
<accession>A0AAJ1PSI2</accession>
<dbReference type="CDD" id="cd00433">
    <property type="entry name" value="Peptidase_M17"/>
    <property type="match status" value="1"/>
</dbReference>
<feature type="domain" description="Cytosol aminopeptidase" evidence="9">
    <location>
        <begin position="301"/>
        <end position="308"/>
    </location>
</feature>
<dbReference type="PANTHER" id="PTHR11963">
    <property type="entry name" value="LEUCINE AMINOPEPTIDASE-RELATED"/>
    <property type="match status" value="1"/>
</dbReference>
<dbReference type="GO" id="GO:0006508">
    <property type="term" value="P:proteolysis"/>
    <property type="evidence" value="ECO:0007669"/>
    <property type="project" value="UniProtKB-KW"/>
</dbReference>
<evidence type="ECO:0000256" key="3">
    <source>
        <dbReference type="ARBA" id="ARBA00022670"/>
    </source>
</evidence>
<evidence type="ECO:0000259" key="9">
    <source>
        <dbReference type="PROSITE" id="PS00631"/>
    </source>
</evidence>
<keyword evidence="3" id="KW-0645">Protease</keyword>
<gene>
    <name evidence="10" type="ORF">QLQ80_01245</name>
</gene>
<dbReference type="InterPro" id="IPR011356">
    <property type="entry name" value="Leucine_aapep/pepB"/>
</dbReference>
<reference evidence="10" key="1">
    <citation type="submission" date="2023-05" db="EMBL/GenBank/DDBJ databases">
        <title>Mycoplasma phocimorsus sp. nov., isolated from Scandinavian patients with seal finger or septic arthritis after contact with seals.</title>
        <authorList>
            <person name="Skafte-Holm A."/>
            <person name="Pedersen T.R."/>
            <person name="Froelund M."/>
            <person name="Stegger M."/>
            <person name="Qvortrup K."/>
            <person name="Michaels D.L."/>
            <person name="Brown D.R."/>
            <person name="Jensen J.S."/>
        </authorList>
    </citation>
    <scope>NUCLEOTIDE SEQUENCE</scope>
    <source>
        <strain evidence="10">M5725</strain>
    </source>
</reference>
<organism evidence="10 11">
    <name type="scientific">Mycoplasma phocimorsus</name>
    <dbReference type="NCBI Taxonomy" id="3045839"/>
    <lineage>
        <taxon>Bacteria</taxon>
        <taxon>Bacillati</taxon>
        <taxon>Mycoplasmatota</taxon>
        <taxon>Mollicutes</taxon>
        <taxon>Mycoplasmataceae</taxon>
        <taxon>Mycoplasma</taxon>
    </lineage>
</organism>
<dbReference type="GO" id="GO:0030145">
    <property type="term" value="F:manganese ion binding"/>
    <property type="evidence" value="ECO:0007669"/>
    <property type="project" value="InterPro"/>
</dbReference>
<dbReference type="RefSeq" id="WP_283823518.1">
    <property type="nucleotide sequence ID" value="NZ_JASDAY010000016.1"/>
</dbReference>
<evidence type="ECO:0000256" key="4">
    <source>
        <dbReference type="ARBA" id="ARBA00022801"/>
    </source>
</evidence>
<evidence type="ECO:0000256" key="8">
    <source>
        <dbReference type="ARBA" id="ARBA00050061"/>
    </source>
</evidence>
<evidence type="ECO:0000256" key="7">
    <source>
        <dbReference type="ARBA" id="ARBA00050021"/>
    </source>
</evidence>
<dbReference type="Proteomes" id="UP001224428">
    <property type="component" value="Unassembled WGS sequence"/>
</dbReference>
<protein>
    <recommendedName>
        <fullName evidence="7">Probable cytosol aminopeptidase</fullName>
    </recommendedName>
    <alternativeName>
        <fullName evidence="8">Leucine aminopeptidase</fullName>
    </alternativeName>
    <alternativeName>
        <fullName evidence="5">Leucyl aminopeptidase</fullName>
    </alternativeName>
</protein>
<evidence type="ECO:0000256" key="1">
    <source>
        <dbReference type="ARBA" id="ARBA00009528"/>
    </source>
</evidence>
<dbReference type="GO" id="GO:0070006">
    <property type="term" value="F:metalloaminopeptidase activity"/>
    <property type="evidence" value="ECO:0007669"/>
    <property type="project" value="InterPro"/>
</dbReference>
<evidence type="ECO:0000256" key="2">
    <source>
        <dbReference type="ARBA" id="ARBA00022438"/>
    </source>
</evidence>
<evidence type="ECO:0000313" key="11">
    <source>
        <dbReference type="Proteomes" id="UP001224428"/>
    </source>
</evidence>
<name>A0AAJ1PSI2_9MOLU</name>
<dbReference type="Gene3D" id="3.40.630.10">
    <property type="entry name" value="Zn peptidases"/>
    <property type="match status" value="1"/>
</dbReference>
<evidence type="ECO:0000313" key="10">
    <source>
        <dbReference type="EMBL" id="MDJ1645714.1"/>
    </source>
</evidence>
<keyword evidence="11" id="KW-1185">Reference proteome</keyword>
<dbReference type="EMBL" id="JASDDP010000012">
    <property type="protein sequence ID" value="MDJ1645714.1"/>
    <property type="molecule type" value="Genomic_DNA"/>
</dbReference>
<dbReference type="SUPFAM" id="SSF53187">
    <property type="entry name" value="Zn-dependent exopeptidases"/>
    <property type="match status" value="1"/>
</dbReference>
<comment type="function">
    <text evidence="6">Presumably involved in the processing and regular turnover of intracellular proteins. Catalyzes the removal of unsubstituted N-terminal amino acids from various peptides.</text>
</comment>
<dbReference type="PRINTS" id="PR00481">
    <property type="entry name" value="LAMNOPPTDASE"/>
</dbReference>
<comment type="caution">
    <text evidence="10">The sequence shown here is derived from an EMBL/GenBank/DDBJ whole genome shotgun (WGS) entry which is preliminary data.</text>
</comment>